<dbReference type="PROSITE" id="PS50235">
    <property type="entry name" value="USP_3"/>
    <property type="match status" value="1"/>
</dbReference>
<dbReference type="InterPro" id="IPR050185">
    <property type="entry name" value="Ub_carboxyl-term_hydrolase"/>
</dbReference>
<keyword evidence="5" id="KW-0833">Ubl conjugation pathway</keyword>
<feature type="compositionally biased region" description="Low complexity" evidence="8">
    <location>
        <begin position="23"/>
        <end position="41"/>
    </location>
</feature>
<dbReference type="PANTHER" id="PTHR21646">
    <property type="entry name" value="UBIQUITIN CARBOXYL-TERMINAL HYDROLASE"/>
    <property type="match status" value="1"/>
</dbReference>
<dbReference type="GO" id="GO:0004843">
    <property type="term" value="F:cysteine-type deubiquitinase activity"/>
    <property type="evidence" value="ECO:0007669"/>
    <property type="project" value="UniProtKB-EC"/>
</dbReference>
<keyword evidence="12" id="KW-1185">Reference proteome</keyword>
<feature type="compositionally biased region" description="Pro residues" evidence="8">
    <location>
        <begin position="1"/>
        <end position="11"/>
    </location>
</feature>
<dbReference type="SUPFAM" id="SSF143791">
    <property type="entry name" value="DUSP-like"/>
    <property type="match status" value="1"/>
</dbReference>
<evidence type="ECO:0000256" key="1">
    <source>
        <dbReference type="ARBA" id="ARBA00000707"/>
    </source>
</evidence>
<name>A0A8H6T2X4_9AGAR</name>
<sequence>MNSTPSTPPSPSSSQPSRKRQRSSSMVSDTSSSSIKRSLSSQDTDPIAALSLSDPSTDADAYMADLDKDTLQFTPASTVAFLSVPPAEKMTRVDAARAQPLQLGSSWYLVDRTWWKRWRKACGGVVDKEGPLTESELGPVDNAPLINPQGHLRIPLSDGIDFELVPESVWLDFVSWYGAPTYTLPRQVVQRGVMNELSVELYPLRLSVLRMVSVRSLDDQETEPATVVVSATSSIEEASKLLVASVRPSDVPEKGPRRIWRANKPPVLGFETIEFLVDDYARYECEVFDMGPRTLDEMGIQQDDHFVVEFKGDQWLAPTPPEKSVTIVGPVAPPMFPSNEGFFNKMGNSRAVGPKSSPTFTPRFTPIAGPPLKPIEPGTLGLGNMGNTCFMNSALQCLAHQPELADYFLTGVYQEELNPDNPLGMQGAIAEAFGDLLKRIWASTSTSTSYSPREFKSQLQRFAPQFSGYQQHDSQELVAFLLDGLHEDLNRVIKKPYVEKPDWEGGGDVELVQLAQKSWEGYMLRNDSVIVDLFQGQYQSTLVCPECNKISITFDPFMYLTLPLPVNKKWHHKIYYVPWDSEKPHLEIPVQVGVDASFRELRQLLGRWMGVPPENLLTLEVFSNKFYKSWDDTHLCGEVGSTDQIVCFELPCNSQQSRTYKKQEGDPLILPVYLADLKTPTSARVGGGTFYGTSSYFGFPSIAVLSSEQASDPAAIYEALVHRLVRWSKNTQDLFTWEHGSSKITTIPIPNGVPEDSLVEIKANGDVIEHPPEAPEGDITDEKSVIVADDDDVAMEEMEPELVRMGPKAELFAIRIQADSKEYGTGAYSYNTRTLSLSTRAEEVKPGESLLKQGDLIVCEFDENLKPFYFGELREKAQWDEWELFEHDEVKAAREENHQKQKQGISLQDCLDEFTKKEQLGEDDLWYCPKCKKHQQATKKFDLWKVPDILVVHLKRFSNSRTLRDKIDAPIDFPIEGLDLSSMVGERAAAKRLMEAGVGLEGLELGNPDEPLIYDLFGVDEHIGGLGGGHYRAYALNHSNEKWYHFDDSYVTPSSADKSVNPNAYLLFYRRRTNKPLGGKTTEKIAVARQQRVVEPTTIAEPDAAAIEPHDDRDDLGMPELNSSFLSRIRSTATSSPSSLHDEPPDLEDPIEIMDPLERANANYDFPDPSSSKASPTSSTEADGGDAEDSWHSFHSPAWPSPLNMSSPAEDASENPFISPRSY</sequence>
<dbReference type="InterPro" id="IPR035927">
    <property type="entry name" value="DUSP-like_sf"/>
</dbReference>
<keyword evidence="4" id="KW-0645">Protease</keyword>
<evidence type="ECO:0000256" key="2">
    <source>
        <dbReference type="ARBA" id="ARBA00009085"/>
    </source>
</evidence>
<dbReference type="EMBL" id="JACAZF010000003">
    <property type="protein sequence ID" value="KAF7309998.1"/>
    <property type="molecule type" value="Genomic_DNA"/>
</dbReference>
<evidence type="ECO:0000256" key="4">
    <source>
        <dbReference type="ARBA" id="ARBA00022670"/>
    </source>
</evidence>
<dbReference type="InterPro" id="IPR001394">
    <property type="entry name" value="Peptidase_C19_UCH"/>
</dbReference>
<dbReference type="GeneID" id="59343079"/>
<dbReference type="PROSITE" id="PS00973">
    <property type="entry name" value="USP_2"/>
    <property type="match status" value="1"/>
</dbReference>
<gene>
    <name evidence="11" type="ORF">MIND_00372600</name>
</gene>
<reference evidence="11" key="1">
    <citation type="submission" date="2020-05" db="EMBL/GenBank/DDBJ databases">
        <title>Mycena genomes resolve the evolution of fungal bioluminescence.</title>
        <authorList>
            <person name="Tsai I.J."/>
        </authorList>
    </citation>
    <scope>NUCLEOTIDE SEQUENCE</scope>
    <source>
        <strain evidence="11">171206Taipei</strain>
    </source>
</reference>
<proteinExistence type="inferred from homology"/>
<comment type="caution">
    <text evidence="11">The sequence shown here is derived from an EMBL/GenBank/DDBJ whole genome shotgun (WGS) entry which is preliminary data.</text>
</comment>
<evidence type="ECO:0000313" key="12">
    <source>
        <dbReference type="Proteomes" id="UP000636479"/>
    </source>
</evidence>
<accession>A0A8H6T2X4</accession>
<keyword evidence="7" id="KW-0788">Thiol protease</keyword>
<dbReference type="PROSITE" id="PS51283">
    <property type="entry name" value="DUSP"/>
    <property type="match status" value="1"/>
</dbReference>
<dbReference type="PROSITE" id="PS00972">
    <property type="entry name" value="USP_1"/>
    <property type="match status" value="1"/>
</dbReference>
<evidence type="ECO:0000313" key="11">
    <source>
        <dbReference type="EMBL" id="KAF7309998.1"/>
    </source>
</evidence>
<evidence type="ECO:0000256" key="3">
    <source>
        <dbReference type="ARBA" id="ARBA00012759"/>
    </source>
</evidence>
<dbReference type="CDD" id="cd02674">
    <property type="entry name" value="Peptidase_C19R"/>
    <property type="match status" value="1"/>
</dbReference>
<feature type="compositionally biased region" description="Low complexity" evidence="8">
    <location>
        <begin position="1169"/>
        <end position="1180"/>
    </location>
</feature>
<dbReference type="RefSeq" id="XP_037223448.1">
    <property type="nucleotide sequence ID" value="XM_037360563.1"/>
</dbReference>
<dbReference type="SMART" id="SM00695">
    <property type="entry name" value="DUSP"/>
    <property type="match status" value="1"/>
</dbReference>
<evidence type="ECO:0000256" key="7">
    <source>
        <dbReference type="ARBA" id="ARBA00022807"/>
    </source>
</evidence>
<protein>
    <recommendedName>
        <fullName evidence="3">ubiquitinyl hydrolase 1</fullName>
        <ecNumber evidence="3">3.4.19.12</ecNumber>
    </recommendedName>
</protein>
<evidence type="ECO:0000256" key="5">
    <source>
        <dbReference type="ARBA" id="ARBA00022786"/>
    </source>
</evidence>
<dbReference type="InterPro" id="IPR018200">
    <property type="entry name" value="USP_CS"/>
</dbReference>
<dbReference type="InterPro" id="IPR006615">
    <property type="entry name" value="Pept_C19_DUSP"/>
</dbReference>
<feature type="domain" description="DUSP" evidence="10">
    <location>
        <begin position="82"/>
        <end position="189"/>
    </location>
</feature>
<dbReference type="InterPro" id="IPR038765">
    <property type="entry name" value="Papain-like_cys_pep_sf"/>
</dbReference>
<dbReference type="EC" id="3.4.19.12" evidence="3"/>
<feature type="domain" description="USP" evidence="9">
    <location>
        <begin position="380"/>
        <end position="1072"/>
    </location>
</feature>
<evidence type="ECO:0000259" key="9">
    <source>
        <dbReference type="PROSITE" id="PS50235"/>
    </source>
</evidence>
<dbReference type="Gene3D" id="3.90.70.10">
    <property type="entry name" value="Cysteine proteinases"/>
    <property type="match status" value="2"/>
</dbReference>
<keyword evidence="6" id="KW-0378">Hydrolase</keyword>
<dbReference type="AlphaFoldDB" id="A0A8H6T2X4"/>
<evidence type="ECO:0000256" key="8">
    <source>
        <dbReference type="SAM" id="MobiDB-lite"/>
    </source>
</evidence>
<dbReference type="Pfam" id="PF00443">
    <property type="entry name" value="UCH"/>
    <property type="match status" value="1"/>
</dbReference>
<dbReference type="GO" id="GO:0006508">
    <property type="term" value="P:proteolysis"/>
    <property type="evidence" value="ECO:0007669"/>
    <property type="project" value="UniProtKB-KW"/>
</dbReference>
<evidence type="ECO:0000256" key="6">
    <source>
        <dbReference type="ARBA" id="ARBA00022801"/>
    </source>
</evidence>
<dbReference type="Proteomes" id="UP000636479">
    <property type="component" value="Unassembled WGS sequence"/>
</dbReference>
<feature type="compositionally biased region" description="Polar residues" evidence="8">
    <location>
        <begin position="1121"/>
        <end position="1139"/>
    </location>
</feature>
<dbReference type="SUPFAM" id="SSF54001">
    <property type="entry name" value="Cysteine proteinases"/>
    <property type="match status" value="1"/>
</dbReference>
<dbReference type="InterPro" id="IPR028889">
    <property type="entry name" value="USP"/>
</dbReference>
<comment type="catalytic activity">
    <reaction evidence="1">
        <text>Thiol-dependent hydrolysis of ester, thioester, amide, peptide and isopeptide bonds formed by the C-terminal Gly of ubiquitin (a 76-residue protein attached to proteins as an intracellular targeting signal).</text>
        <dbReference type="EC" id="3.4.19.12"/>
    </reaction>
</comment>
<dbReference type="Gene3D" id="3.30.2230.10">
    <property type="entry name" value="DUSP-like"/>
    <property type="match status" value="1"/>
</dbReference>
<feature type="region of interest" description="Disordered" evidence="8">
    <location>
        <begin position="1093"/>
        <end position="1223"/>
    </location>
</feature>
<feature type="region of interest" description="Disordered" evidence="8">
    <location>
        <begin position="1"/>
        <end position="54"/>
    </location>
</feature>
<dbReference type="PANTHER" id="PTHR21646:SF24">
    <property type="entry name" value="UBIQUITIN CARBOXYL-TERMINAL HYDROLASE"/>
    <property type="match status" value="1"/>
</dbReference>
<dbReference type="Pfam" id="PF06337">
    <property type="entry name" value="DUSP"/>
    <property type="match status" value="1"/>
</dbReference>
<dbReference type="GO" id="GO:0016579">
    <property type="term" value="P:protein deubiquitination"/>
    <property type="evidence" value="ECO:0007669"/>
    <property type="project" value="InterPro"/>
</dbReference>
<evidence type="ECO:0000259" key="10">
    <source>
        <dbReference type="PROSITE" id="PS51283"/>
    </source>
</evidence>
<comment type="similarity">
    <text evidence="2">Belongs to the peptidase C19 family.</text>
</comment>
<organism evidence="11 12">
    <name type="scientific">Mycena indigotica</name>
    <dbReference type="NCBI Taxonomy" id="2126181"/>
    <lineage>
        <taxon>Eukaryota</taxon>
        <taxon>Fungi</taxon>
        <taxon>Dikarya</taxon>
        <taxon>Basidiomycota</taxon>
        <taxon>Agaricomycotina</taxon>
        <taxon>Agaricomycetes</taxon>
        <taxon>Agaricomycetidae</taxon>
        <taxon>Agaricales</taxon>
        <taxon>Marasmiineae</taxon>
        <taxon>Mycenaceae</taxon>
        <taxon>Mycena</taxon>
    </lineage>
</organism>
<dbReference type="OrthoDB" id="292964at2759"/>